<name>A0A9D4HHN4_DREPO</name>
<gene>
    <name evidence="2" type="ORF">DPMN_059921</name>
</gene>
<protein>
    <recommendedName>
        <fullName evidence="1">NACHT domain-containing protein</fullName>
    </recommendedName>
</protein>
<dbReference type="Gene3D" id="3.40.50.300">
    <property type="entry name" value="P-loop containing nucleotide triphosphate hydrolases"/>
    <property type="match status" value="1"/>
</dbReference>
<dbReference type="PANTHER" id="PTHR46844">
    <property type="entry name" value="SLR5058 PROTEIN"/>
    <property type="match status" value="1"/>
</dbReference>
<keyword evidence="3" id="KW-1185">Reference proteome</keyword>
<organism evidence="2 3">
    <name type="scientific">Dreissena polymorpha</name>
    <name type="common">Zebra mussel</name>
    <name type="synonym">Mytilus polymorpha</name>
    <dbReference type="NCBI Taxonomy" id="45954"/>
    <lineage>
        <taxon>Eukaryota</taxon>
        <taxon>Metazoa</taxon>
        <taxon>Spiralia</taxon>
        <taxon>Lophotrochozoa</taxon>
        <taxon>Mollusca</taxon>
        <taxon>Bivalvia</taxon>
        <taxon>Autobranchia</taxon>
        <taxon>Heteroconchia</taxon>
        <taxon>Euheterodonta</taxon>
        <taxon>Imparidentia</taxon>
        <taxon>Neoheterodontei</taxon>
        <taxon>Myida</taxon>
        <taxon>Dreissenoidea</taxon>
        <taxon>Dreissenidae</taxon>
        <taxon>Dreissena</taxon>
    </lineage>
</organism>
<sequence>MRMTANTNIFTDKRTNNWFKACIALNVTKEGLAHFVDTEITTVHNAVGRSCGNCCTENLVACPTKGICKNTKNCIYHTQTKRPRQCPMKLCNLAAKSITSQHRYNGPSWFNTKAELWSTDHWQIAKCFFPPDGYINVSSIYETDFNGVISVLLNCKHFETCISFTIAPKPPAPECLLTRARQIGRDIRHTPDCKVSDDELHDFFQTLDTLLADPKCLAQDPVASSARTKLLDLQNDCLTLTELGELLKEANQILIQARESGERFSENAERTLTEALNTLEAAILAGEQRIENKIQDGIERVTQAVYETVQEDYERAVADLLSRLIDHYRDSVICVPLSTLNPSLDIRVQEIYANQKIHKMKIEKDGKRVKQEQIYKYRDCFCGEFKRIYLQGEPGSGKSYFAAKLVHDWCNVHAPIVKSTNEQMMFGDVDTLQKFRFLFFISLRDSREQTHVTQMIKTQLIYKIYAEDAWESAYKLVLKIMKNMMSLIIQDGLDEWPCKEALPSMDRIPKDQRIVLTTSRPWKLADERIRNSQIDILFDLEGISDPEEFNEKILRCLLDESNDIKKSVKLFTKFLESRNLKSISSSPMLNTLVLCTWVDDRAERLTGSSLCELYTTLLENLCKKANPQISYFDRNHTSPVNCFSRTMYVKPNMKHIDAIAKAAFTFLFSNEKESSLVFSDIHLMAHLSPTAKQFALNSGLLSQRKGKKCTDQTLSFVHKTIQEFLAAFHINRNADVIDDVISGYLKRHDNAYRDISQMFIFVCGFNISAANKLSSVMNKLNVYSKYGNYFQDCIISGYKEAVANENTPIHLHLSHFYLRSDNAEDLIQIWTLNTSRARSLKVDYCLGMHVTIRSQDASSADCHGPGPVALPARKDHGLPTLDDEEGVRWSKSCIELDLSSSHNLERLELSGDVTVLKNALVGLKKLKHLTLRCKYNCKALDLSHFEQIESIDISNGVNLLPLSVNKYKTLKCIKITTKYGGLDLSMFENLNSITISNDVKVLPKPLLIHNKLSHIKLQGFDFNHVDNKAIHTWCLLNGADPAQFADYTPVLPSIEHFEFEGVTCSSTWLRSLLSTLLTLDHRVQCNLFFCIITALDREMKSTLRGSDMLSCVKDAARLSYTLITTDLNNTCKFNTDDDSPGLWGTLHGLNVNNLILQGVLNCLNVHHVSSMSRSLASLSQLETLTMHLSSYIDLPLPPCLTHLIVCYKTLSPSELRHLLNKLSACTRSLECRFEFSCCYTIKNNTLTYIPPEEYIPIQQDLEAREHVEVKRFRIYDRKPKTYTWSDDAWSIRDSVVDDGDNSDGIGEDKLYESYLYWIDKSVLNCISMRLQINCSKEQALIN</sequence>
<reference evidence="2" key="1">
    <citation type="journal article" date="2019" name="bioRxiv">
        <title>The Genome of the Zebra Mussel, Dreissena polymorpha: A Resource for Invasive Species Research.</title>
        <authorList>
            <person name="McCartney M.A."/>
            <person name="Auch B."/>
            <person name="Kono T."/>
            <person name="Mallez S."/>
            <person name="Zhang Y."/>
            <person name="Obille A."/>
            <person name="Becker A."/>
            <person name="Abrahante J.E."/>
            <person name="Garbe J."/>
            <person name="Badalamenti J.P."/>
            <person name="Herman A."/>
            <person name="Mangelson H."/>
            <person name="Liachko I."/>
            <person name="Sullivan S."/>
            <person name="Sone E.D."/>
            <person name="Koren S."/>
            <person name="Silverstein K.A.T."/>
            <person name="Beckman K.B."/>
            <person name="Gohl D.M."/>
        </authorList>
    </citation>
    <scope>NUCLEOTIDE SEQUENCE</scope>
    <source>
        <strain evidence="2">Duluth1</strain>
        <tissue evidence="2">Whole animal</tissue>
    </source>
</reference>
<dbReference type="EMBL" id="JAIWYP010000013">
    <property type="protein sequence ID" value="KAH3717141.1"/>
    <property type="molecule type" value="Genomic_DNA"/>
</dbReference>
<reference evidence="2" key="2">
    <citation type="submission" date="2020-11" db="EMBL/GenBank/DDBJ databases">
        <authorList>
            <person name="McCartney M.A."/>
            <person name="Auch B."/>
            <person name="Kono T."/>
            <person name="Mallez S."/>
            <person name="Becker A."/>
            <person name="Gohl D.M."/>
            <person name="Silverstein K.A.T."/>
            <person name="Koren S."/>
            <person name="Bechman K.B."/>
            <person name="Herman A."/>
            <person name="Abrahante J.E."/>
            <person name="Garbe J."/>
        </authorList>
    </citation>
    <scope>NUCLEOTIDE SEQUENCE</scope>
    <source>
        <strain evidence="2">Duluth1</strain>
        <tissue evidence="2">Whole animal</tissue>
    </source>
</reference>
<dbReference type="InterPro" id="IPR007111">
    <property type="entry name" value="NACHT_NTPase"/>
</dbReference>
<dbReference type="PROSITE" id="PS50837">
    <property type="entry name" value="NACHT"/>
    <property type="match status" value="1"/>
</dbReference>
<accession>A0A9D4HHN4</accession>
<dbReference type="Proteomes" id="UP000828390">
    <property type="component" value="Unassembled WGS sequence"/>
</dbReference>
<dbReference type="Pfam" id="PF15112">
    <property type="entry name" value="DUF4559"/>
    <property type="match status" value="1"/>
</dbReference>
<dbReference type="InterPro" id="IPR027417">
    <property type="entry name" value="P-loop_NTPase"/>
</dbReference>
<dbReference type="SUPFAM" id="SSF52540">
    <property type="entry name" value="P-loop containing nucleoside triphosphate hydrolases"/>
    <property type="match status" value="1"/>
</dbReference>
<proteinExistence type="predicted"/>
<comment type="caution">
    <text evidence="2">The sequence shown here is derived from an EMBL/GenBank/DDBJ whole genome shotgun (WGS) entry which is preliminary data.</text>
</comment>
<dbReference type="InterPro" id="IPR027897">
    <property type="entry name" value="DUF4559"/>
</dbReference>
<dbReference type="PANTHER" id="PTHR46844:SF1">
    <property type="entry name" value="SLR5058 PROTEIN"/>
    <property type="match status" value="1"/>
</dbReference>
<evidence type="ECO:0000313" key="2">
    <source>
        <dbReference type="EMBL" id="KAH3717141.1"/>
    </source>
</evidence>
<dbReference type="SUPFAM" id="SSF52047">
    <property type="entry name" value="RNI-like"/>
    <property type="match status" value="1"/>
</dbReference>
<feature type="domain" description="NACHT" evidence="1">
    <location>
        <begin position="386"/>
        <end position="495"/>
    </location>
</feature>
<evidence type="ECO:0000259" key="1">
    <source>
        <dbReference type="PROSITE" id="PS50837"/>
    </source>
</evidence>
<evidence type="ECO:0000313" key="3">
    <source>
        <dbReference type="Proteomes" id="UP000828390"/>
    </source>
</evidence>